<evidence type="ECO:0000313" key="2">
    <source>
        <dbReference type="Proteomes" id="UP000708148"/>
    </source>
</evidence>
<dbReference type="Proteomes" id="UP000708148">
    <property type="component" value="Unassembled WGS sequence"/>
</dbReference>
<gene>
    <name evidence="1" type="ORF">OSTQU699_LOCUS438</name>
</gene>
<dbReference type="AlphaFoldDB" id="A0A8S1IKM9"/>
<evidence type="ECO:0000313" key="1">
    <source>
        <dbReference type="EMBL" id="CAD7695077.1"/>
    </source>
</evidence>
<protein>
    <submittedName>
        <fullName evidence="1">Uncharacterized protein</fullName>
    </submittedName>
</protein>
<sequence>MSGVGVLIPCIGEGWDLVCYAQPLWVNVDLDPCDFLGCLTKETPTPLNFDHSFYFPLRCCLKVGGRASWSFWHGWPGEYLCLLSFSCCRAPVGSQDMALDLDGGWWWRSAALESRTAILMLIQWYRILAGLMAVICHGSWARECDLDVVLRSHALQRFCGGNFWGFFELGHNRSVA</sequence>
<organism evidence="1 2">
    <name type="scientific">Ostreobium quekettii</name>
    <dbReference type="NCBI Taxonomy" id="121088"/>
    <lineage>
        <taxon>Eukaryota</taxon>
        <taxon>Viridiplantae</taxon>
        <taxon>Chlorophyta</taxon>
        <taxon>core chlorophytes</taxon>
        <taxon>Ulvophyceae</taxon>
        <taxon>TCBD clade</taxon>
        <taxon>Bryopsidales</taxon>
        <taxon>Ostreobineae</taxon>
        <taxon>Ostreobiaceae</taxon>
        <taxon>Ostreobium</taxon>
    </lineage>
</organism>
<reference evidence="1" key="1">
    <citation type="submission" date="2020-12" db="EMBL/GenBank/DDBJ databases">
        <authorList>
            <person name="Iha C."/>
        </authorList>
    </citation>
    <scope>NUCLEOTIDE SEQUENCE</scope>
</reference>
<keyword evidence="2" id="KW-1185">Reference proteome</keyword>
<proteinExistence type="predicted"/>
<accession>A0A8S1IKM9</accession>
<comment type="caution">
    <text evidence="1">The sequence shown here is derived from an EMBL/GenBank/DDBJ whole genome shotgun (WGS) entry which is preliminary data.</text>
</comment>
<dbReference type="EMBL" id="CAJHUC010000305">
    <property type="protein sequence ID" value="CAD7695077.1"/>
    <property type="molecule type" value="Genomic_DNA"/>
</dbReference>
<name>A0A8S1IKM9_9CHLO</name>